<dbReference type="Gene3D" id="2.10.25.10">
    <property type="entry name" value="Laminin"/>
    <property type="match status" value="3"/>
</dbReference>
<dbReference type="InterPro" id="IPR000152">
    <property type="entry name" value="EGF-type_Asp/Asn_hydroxyl_site"/>
</dbReference>
<dbReference type="PANTHER" id="PTHR24050:SF28">
    <property type="entry name" value="UROMODULIN-LIKE"/>
    <property type="match status" value="1"/>
</dbReference>
<sequence length="411" mass="44870">MVYGPSEKECGKGCTRNSTCFSFNFGTKPVFHIGDEPQYLCELLPTDKYNSSQLFAPSADFHHYSIQTECKSSPCPKDCQCVPNYLMGNYICLDNVDECEAMIHNCHSLASCTNTMGSYYCTCLKGLTGNGFKCGDINECATDQHNCTAANAICENKFRSHTCRCAVGFQGDGVNKCVELDECLNPSSCNNNSRCFNTIGSYVCDCLPGYKKESGNCVDIDECATGSHSCHSSATCTNNHGSYSCACNDNFAGDGRKCTKTIIVSVTSGDPVEFKINEVKVSNEKAEHGINILVLNMNGTVHVPVKGFDTLHEKHGISAAQQTTLLYKLISSIPNNKIVLMGLFKSDHMPKQPTFDDLKTQFQAIGSNVKLHSEIVGKSGWSLIGYKGGQKPWMKESFDTNSLIATINPLE</sequence>
<dbReference type="SUPFAM" id="SSF57184">
    <property type="entry name" value="Growth factor receptor domain"/>
    <property type="match status" value="1"/>
</dbReference>
<keyword evidence="4" id="KW-0677">Repeat</keyword>
<dbReference type="Pfam" id="PF15711">
    <property type="entry name" value="ILEI"/>
    <property type="match status" value="1"/>
</dbReference>
<dbReference type="InterPro" id="IPR009030">
    <property type="entry name" value="Growth_fac_rcpt_cys_sf"/>
</dbReference>
<dbReference type="SUPFAM" id="SSF57196">
    <property type="entry name" value="EGF/Laminin"/>
    <property type="match status" value="1"/>
</dbReference>
<dbReference type="OrthoDB" id="283575at2759"/>
<feature type="domain" description="EGF-like" evidence="7">
    <location>
        <begin position="179"/>
        <end position="218"/>
    </location>
</feature>
<name>A0A913YLU2_EXADI</name>
<dbReference type="InterPro" id="IPR000742">
    <property type="entry name" value="EGF"/>
</dbReference>
<dbReference type="Pfam" id="PF12947">
    <property type="entry name" value="EGF_3"/>
    <property type="match status" value="1"/>
</dbReference>
<dbReference type="InterPro" id="IPR009017">
    <property type="entry name" value="GFP"/>
</dbReference>
<feature type="domain" description="EGF-like" evidence="7">
    <location>
        <begin position="95"/>
        <end position="133"/>
    </location>
</feature>
<evidence type="ECO:0000256" key="5">
    <source>
        <dbReference type="ARBA" id="ARBA00023157"/>
    </source>
</evidence>
<dbReference type="PROSITE" id="PS01186">
    <property type="entry name" value="EGF_2"/>
    <property type="match status" value="2"/>
</dbReference>
<dbReference type="InterPro" id="IPR024731">
    <property type="entry name" value="NELL2-like_EGF"/>
</dbReference>
<dbReference type="Gene3D" id="2.40.155.10">
    <property type="entry name" value="Green fluorescent protein"/>
    <property type="match status" value="1"/>
</dbReference>
<dbReference type="PROSITE" id="PS50026">
    <property type="entry name" value="EGF_3"/>
    <property type="match status" value="4"/>
</dbReference>
<organism evidence="9 10">
    <name type="scientific">Exaiptasia diaphana</name>
    <name type="common">Tropical sea anemone</name>
    <name type="synonym">Aiptasia pulchella</name>
    <dbReference type="NCBI Taxonomy" id="2652724"/>
    <lineage>
        <taxon>Eukaryota</taxon>
        <taxon>Metazoa</taxon>
        <taxon>Cnidaria</taxon>
        <taxon>Anthozoa</taxon>
        <taxon>Hexacorallia</taxon>
        <taxon>Actiniaria</taxon>
        <taxon>Aiptasiidae</taxon>
        <taxon>Exaiptasia</taxon>
    </lineage>
</organism>
<dbReference type="InterPro" id="IPR003609">
    <property type="entry name" value="Pan_app"/>
</dbReference>
<dbReference type="SMART" id="SM00181">
    <property type="entry name" value="EGF"/>
    <property type="match status" value="4"/>
</dbReference>
<dbReference type="PROSITE" id="PS50948">
    <property type="entry name" value="PAN"/>
    <property type="match status" value="1"/>
</dbReference>
<proteinExistence type="inferred from homology"/>
<dbReference type="Pfam" id="PF07645">
    <property type="entry name" value="EGF_CA"/>
    <property type="match status" value="2"/>
</dbReference>
<accession>A0A913YLU2</accession>
<evidence type="ECO:0000256" key="3">
    <source>
        <dbReference type="ARBA" id="ARBA00022729"/>
    </source>
</evidence>
<evidence type="ECO:0000313" key="10">
    <source>
        <dbReference type="Proteomes" id="UP000887567"/>
    </source>
</evidence>
<dbReference type="InterPro" id="IPR024730">
    <property type="entry name" value="MSP1_EGF_1"/>
</dbReference>
<dbReference type="GeneID" id="114575161"/>
<feature type="domain" description="Apple" evidence="8">
    <location>
        <begin position="1"/>
        <end position="70"/>
    </location>
</feature>
<reference evidence="9" key="1">
    <citation type="submission" date="2022-11" db="UniProtKB">
        <authorList>
            <consortium name="EnsemblMetazoa"/>
        </authorList>
    </citation>
    <scope>IDENTIFICATION</scope>
</reference>
<evidence type="ECO:0000256" key="4">
    <source>
        <dbReference type="ARBA" id="ARBA00022737"/>
    </source>
</evidence>
<dbReference type="InterPro" id="IPR018097">
    <property type="entry name" value="EGF_Ca-bd_CS"/>
</dbReference>
<dbReference type="SMART" id="SM00179">
    <property type="entry name" value="EGF_CA"/>
    <property type="match status" value="4"/>
</dbReference>
<dbReference type="PANTHER" id="PTHR24050">
    <property type="entry name" value="PA14 DOMAIN-CONTAINING PROTEIN"/>
    <property type="match status" value="1"/>
</dbReference>
<keyword evidence="2 6" id="KW-0245">EGF-like domain</keyword>
<dbReference type="EnsemblMetazoa" id="XM_028659440.1">
    <property type="protein sequence ID" value="XP_028515241.1"/>
    <property type="gene ID" value="LOC114575161"/>
</dbReference>
<feature type="domain" description="EGF-like" evidence="7">
    <location>
        <begin position="136"/>
        <end position="178"/>
    </location>
</feature>
<evidence type="ECO:0000256" key="6">
    <source>
        <dbReference type="PROSITE-ProRule" id="PRU00076"/>
    </source>
</evidence>
<dbReference type="Pfam" id="PF12946">
    <property type="entry name" value="EGF_MSP1_1"/>
    <property type="match status" value="1"/>
</dbReference>
<dbReference type="PROSITE" id="PS00010">
    <property type="entry name" value="ASX_HYDROXYL"/>
    <property type="match status" value="3"/>
</dbReference>
<keyword evidence="3" id="KW-0732">Signal</keyword>
<dbReference type="RefSeq" id="XP_028515241.1">
    <property type="nucleotide sequence ID" value="XM_028659440.1"/>
</dbReference>
<evidence type="ECO:0000256" key="2">
    <source>
        <dbReference type="ARBA" id="ARBA00022536"/>
    </source>
</evidence>
<evidence type="ECO:0000256" key="1">
    <source>
        <dbReference type="ARBA" id="ARBA00006373"/>
    </source>
</evidence>
<evidence type="ECO:0000259" key="7">
    <source>
        <dbReference type="PROSITE" id="PS50026"/>
    </source>
</evidence>
<keyword evidence="10" id="KW-1185">Reference proteome</keyword>
<evidence type="ECO:0000259" key="8">
    <source>
        <dbReference type="PROSITE" id="PS50948"/>
    </source>
</evidence>
<dbReference type="FunFam" id="2.10.25.10:FF:000038">
    <property type="entry name" value="Fibrillin 2"/>
    <property type="match status" value="3"/>
</dbReference>
<dbReference type="PROSITE" id="PS01187">
    <property type="entry name" value="EGF_CA"/>
    <property type="match status" value="1"/>
</dbReference>
<dbReference type="PROSITE" id="PS52031">
    <property type="entry name" value="GG_LECTIN"/>
    <property type="match status" value="1"/>
</dbReference>
<comment type="caution">
    <text evidence="6">Lacks conserved residue(s) required for the propagation of feature annotation.</text>
</comment>
<dbReference type="Proteomes" id="UP000887567">
    <property type="component" value="Unplaced"/>
</dbReference>
<dbReference type="InterPro" id="IPR039477">
    <property type="entry name" value="ILEI/PANDER_dom"/>
</dbReference>
<feature type="domain" description="EGF-like" evidence="7">
    <location>
        <begin position="219"/>
        <end position="259"/>
    </location>
</feature>
<protein>
    <submittedName>
        <fullName evidence="9">Uncharacterized protein</fullName>
    </submittedName>
</protein>
<dbReference type="InterPro" id="IPR049883">
    <property type="entry name" value="NOTCH1_EGF-like"/>
</dbReference>
<evidence type="ECO:0000313" key="9">
    <source>
        <dbReference type="EnsemblMetazoa" id="XP_028515241.1"/>
    </source>
</evidence>
<keyword evidence="5" id="KW-1015">Disulfide bond</keyword>
<comment type="similarity">
    <text evidence="1">Belongs to the EGF domain peptide family.</text>
</comment>
<dbReference type="GO" id="GO:0005509">
    <property type="term" value="F:calcium ion binding"/>
    <property type="evidence" value="ECO:0007669"/>
    <property type="project" value="InterPro"/>
</dbReference>
<dbReference type="InterPro" id="IPR052235">
    <property type="entry name" value="Nephronectin_domain"/>
</dbReference>
<dbReference type="InterPro" id="IPR001881">
    <property type="entry name" value="EGF-like_Ca-bd_dom"/>
</dbReference>
<dbReference type="KEGG" id="epa:114575161"/>
<dbReference type="AlphaFoldDB" id="A0A913YLU2"/>
<dbReference type="CDD" id="cd00054">
    <property type="entry name" value="EGF_CA"/>
    <property type="match status" value="3"/>
</dbReference>